<dbReference type="InterPro" id="IPR000436">
    <property type="entry name" value="Sushi_SCR_CCP_dom"/>
</dbReference>
<dbReference type="GO" id="GO:0005615">
    <property type="term" value="C:extracellular space"/>
    <property type="evidence" value="ECO:0000318"/>
    <property type="project" value="GO_Central"/>
</dbReference>
<feature type="disulfide bond" evidence="18">
    <location>
        <begin position="216"/>
        <end position="243"/>
    </location>
</feature>
<dbReference type="Ensembl" id="ENSORLT00000020888.2">
    <property type="protein sequence ID" value="ENSORLP00000020887.2"/>
    <property type="gene ID" value="ENSORLG00000016698.2"/>
</dbReference>
<dbReference type="SUPFAM" id="SSF57196">
    <property type="entry name" value="EGF/Laminin"/>
    <property type="match status" value="1"/>
</dbReference>
<evidence type="ECO:0000256" key="15">
    <source>
        <dbReference type="ARBA" id="ARBA00023157"/>
    </source>
</evidence>
<feature type="domain" description="Sushi" evidence="23">
    <location>
        <begin position="620"/>
        <end position="681"/>
    </location>
</feature>
<evidence type="ECO:0000259" key="21">
    <source>
        <dbReference type="PROSITE" id="PS50026"/>
    </source>
</evidence>
<keyword evidence="10" id="KW-0677">Repeat</keyword>
<evidence type="ECO:0000256" key="6">
    <source>
        <dbReference type="ARBA" id="ARBA00022692"/>
    </source>
</evidence>
<dbReference type="SUPFAM" id="SSF57535">
    <property type="entry name" value="Complement control module/SCR domain"/>
    <property type="match status" value="15"/>
</dbReference>
<feature type="disulfide bond" evidence="18">
    <location>
        <begin position="404"/>
        <end position="431"/>
    </location>
</feature>
<dbReference type="HOGENOM" id="CLU_020848_0_0_1"/>
<dbReference type="GeneTree" id="ENSGT00940000160168"/>
<dbReference type="Proteomes" id="UP000001038">
    <property type="component" value="Chromosome 4"/>
</dbReference>
<keyword evidence="4 17" id="KW-0245">EGF-like domain</keyword>
<keyword evidence="14 19" id="KW-0472">Membrane</keyword>
<keyword evidence="12" id="KW-0130">Cell adhesion</keyword>
<dbReference type="InterPro" id="IPR018378">
    <property type="entry name" value="C-type_lectin_CS"/>
</dbReference>
<dbReference type="SUPFAM" id="SSF56436">
    <property type="entry name" value="C-type lectin-like"/>
    <property type="match status" value="1"/>
</dbReference>
<dbReference type="Pfam" id="PF00059">
    <property type="entry name" value="Lectin_C"/>
    <property type="match status" value="1"/>
</dbReference>
<feature type="disulfide bond" evidence="18">
    <location>
        <begin position="342"/>
        <end position="369"/>
    </location>
</feature>
<dbReference type="SMART" id="SM00032">
    <property type="entry name" value="CCP"/>
    <property type="match status" value="15"/>
</dbReference>
<dbReference type="SMART" id="SM00034">
    <property type="entry name" value="CLECT"/>
    <property type="match status" value="1"/>
</dbReference>
<dbReference type="Gene3D" id="3.10.100.10">
    <property type="entry name" value="Mannose-Binding Protein A, subunit A"/>
    <property type="match status" value="1"/>
</dbReference>
<dbReference type="InterPro" id="IPR000742">
    <property type="entry name" value="EGF"/>
</dbReference>
<feature type="domain" description="Sushi" evidence="23">
    <location>
        <begin position="184"/>
        <end position="245"/>
    </location>
</feature>
<feature type="disulfide bond" evidence="18">
    <location>
        <begin position="466"/>
        <end position="493"/>
    </location>
</feature>
<feature type="disulfide bond" evidence="18">
    <location>
        <begin position="528"/>
        <end position="555"/>
    </location>
</feature>
<evidence type="ECO:0000256" key="10">
    <source>
        <dbReference type="ARBA" id="ARBA00022737"/>
    </source>
</evidence>
<feature type="disulfide bond" evidence="17">
    <location>
        <begin position="171"/>
        <end position="180"/>
    </location>
</feature>
<dbReference type="PROSITE" id="PS50923">
    <property type="entry name" value="SUSHI"/>
    <property type="match status" value="15"/>
</dbReference>
<feature type="disulfide bond" evidence="18">
    <location>
        <begin position="1116"/>
        <end position="1143"/>
    </location>
</feature>
<feature type="disulfide bond" evidence="18">
    <location>
        <begin position="652"/>
        <end position="679"/>
    </location>
</feature>
<dbReference type="PANTHER" id="PTHR45656">
    <property type="entry name" value="PROTEIN CBR-CLEC-78"/>
    <property type="match status" value="1"/>
</dbReference>
<keyword evidence="8 20" id="KW-0732">Signal</keyword>
<feature type="domain" description="Sushi" evidence="23">
    <location>
        <begin position="434"/>
        <end position="495"/>
    </location>
</feature>
<feature type="disulfide bond" evidence="18">
    <location>
        <begin position="965"/>
        <end position="992"/>
    </location>
</feature>
<feature type="disulfide bond" evidence="18">
    <location>
        <begin position="841"/>
        <end position="868"/>
    </location>
</feature>
<dbReference type="FunCoup" id="H2MQ71">
    <property type="interactions" value="745"/>
</dbReference>
<evidence type="ECO:0000256" key="9">
    <source>
        <dbReference type="ARBA" id="ARBA00022734"/>
    </source>
</evidence>
<evidence type="ECO:0000256" key="8">
    <source>
        <dbReference type="ARBA" id="ARBA00022729"/>
    </source>
</evidence>
<dbReference type="InterPro" id="IPR002396">
    <property type="entry name" value="Selectin_superfamily"/>
</dbReference>
<dbReference type="CDD" id="cd00033">
    <property type="entry name" value="CCP"/>
    <property type="match status" value="15"/>
</dbReference>
<evidence type="ECO:0000256" key="1">
    <source>
        <dbReference type="ARBA" id="ARBA00004251"/>
    </source>
</evidence>
<sequence length="1203" mass="129444">MNIQLLVLMGALLLVGRNPMTRGGVQAWTYAYSKGSNLQWHEARQWCQKHFVDMVSIKNKEEAEYLDSFLPRNPTYYWIGVQKVAAKWTWVDTSKPVPVEAQRWASEEPDSLAGQDCVELYIKRAKDSARWNNEKCSKLKEAVCYTASCTQESCSAHGECEEAVGNFTCKCHSGFLGLHCKEAVACKALTEPRQGSHHCVHPNGPNRFNSSCRFHCELGFRLVGVSQLACQGDGQWNHPVPQCEAEHCPALNQTGFWGGSLNCSHPISTFSYNSTCEFFCDDGYELAGQNQIRCDHTGQWTPGTPACSVKKCSAAVAPSGGNMVCVDPVEPFSFGSQCDFTCQEGHYLLGNSTISCLASGDWSHPAPSCAAVQCKNLSAPLHGFIHCWDPVGEHSYGSECSVQCEDGFELVGTNLTKCSARGDWSHGLPVCQAKLCQTVTSPSHGFLSCNHPNGPFSFGSTCSITCDEGFRINGTSKVECFSSAMWSADIPTCTALTCPPLSFVSHGSTLCSDPYGRSSFGSRCTTACGDGFLLNGTANTECTSAGTWSFDVPFCSVKRCSVLKSPAHGSLNCSEPHGKFSFGSRCRMSCDEGFFLNGTADFECSSQATWSTEPAECLAKTCPPVSSPAHGSLVCSDPHGQFSFGSRCASTCEDGFVLNGTEETNCTSSGMWSQDIPRCFVQRCPPLSSLSHGSLACSGPHGEFSFASRCTFTCGRGYLLTGAETTECTSAGTWSKDMPLCRVQQCPRLVKAPQHGRMNCSLLDPPFSYGSRCDYDCNEGFRMLKGAATVTCEHSGRWSQDVPTCHPVQCGNIHRMSSRMSMNCSHPLANFSFGSECIFTCADGFSLNGSTALFCSSSGFWSHRIPTCTVKKCSAAVAPSGGNMVCVDPVEPFSFGSQCDFTCQEGHYLLGNSTISCLASGDWSNPAPSCAAVQCKNLSAPLHGFIHCWDPLGEHSYGSECSVQCEDGFELVGTNLTKCSARGDWSHGLPVCQAKLCQTVTSPSHGFLSCNHPNGPFSFGSTCSITCDEGFRINGTSKVECFSSAMWSTDIPTCTGFRLKSAATVTCEHSGPWSQDVSTCHPVQCGNIHRMSSRMSMNCSHPLANFSFGSECIFTCADGFSLNGSTALFCSSSGFWSHQIPTCTGSSLGLMILQYAAYGAACAALALILFGLTDLIIRHLKKGGSAVKADDLWADTVNPTFEL</sequence>
<dbReference type="PANTHER" id="PTHR45656:SF2">
    <property type="entry name" value="SEIZURE 6-LIKE PROTEIN 2"/>
    <property type="match status" value="1"/>
</dbReference>
<feature type="domain" description="EGF-like" evidence="21">
    <location>
        <begin position="145"/>
        <end position="181"/>
    </location>
</feature>
<dbReference type="Pfam" id="PF00084">
    <property type="entry name" value="Sushi"/>
    <property type="match status" value="15"/>
</dbReference>
<dbReference type="InterPro" id="IPR051277">
    <property type="entry name" value="SEZ6_CSMD_C4BPB_Regulators"/>
</dbReference>
<feature type="disulfide bond" evidence="18">
    <location>
        <begin position="1027"/>
        <end position="1054"/>
    </location>
</feature>
<proteinExistence type="inferred from homology"/>
<dbReference type="AlphaFoldDB" id="H2MQ71"/>
<evidence type="ECO:0000256" key="11">
    <source>
        <dbReference type="ARBA" id="ARBA00022837"/>
    </source>
</evidence>
<keyword evidence="6 19" id="KW-0812">Transmembrane</keyword>
<evidence type="ECO:0000256" key="4">
    <source>
        <dbReference type="ARBA" id="ARBA00022536"/>
    </source>
</evidence>
<evidence type="ECO:0000313" key="24">
    <source>
        <dbReference type="Ensembl" id="ENSORLP00000020887.2"/>
    </source>
</evidence>
<dbReference type="PROSITE" id="PS01186">
    <property type="entry name" value="EGF_2"/>
    <property type="match status" value="1"/>
</dbReference>
<comment type="similarity">
    <text evidence="2">Belongs to the selectin/LECAM family.</text>
</comment>
<feature type="disulfide bond" evidence="18">
    <location>
        <begin position="714"/>
        <end position="741"/>
    </location>
</feature>
<feature type="disulfide bond" evidence="18">
    <location>
        <begin position="903"/>
        <end position="930"/>
    </location>
</feature>
<keyword evidence="5 18" id="KW-0768">Sushi</keyword>
<dbReference type="GO" id="GO:0034097">
    <property type="term" value="P:response to cytokine"/>
    <property type="evidence" value="ECO:0000318"/>
    <property type="project" value="GO_Central"/>
</dbReference>
<dbReference type="FunFam" id="3.10.100.10:FF:000007">
    <property type="entry name" value="L-selectin"/>
    <property type="match status" value="1"/>
</dbReference>
<evidence type="ECO:0000256" key="3">
    <source>
        <dbReference type="ARBA" id="ARBA00022475"/>
    </source>
</evidence>
<name>H2MQ71_ORYLA</name>
<evidence type="ECO:0000256" key="7">
    <source>
        <dbReference type="ARBA" id="ARBA00022723"/>
    </source>
</evidence>
<feature type="disulfide bond" evidence="18">
    <location>
        <begin position="280"/>
        <end position="307"/>
    </location>
</feature>
<evidence type="ECO:0000256" key="19">
    <source>
        <dbReference type="SAM" id="Phobius"/>
    </source>
</evidence>
<feature type="transmembrane region" description="Helical" evidence="19">
    <location>
        <begin position="1148"/>
        <end position="1172"/>
    </location>
</feature>
<feature type="domain" description="Sushi" evidence="23">
    <location>
        <begin position="808"/>
        <end position="870"/>
    </location>
</feature>
<dbReference type="GO" id="GO:0030097">
    <property type="term" value="P:hemopoiesis"/>
    <property type="evidence" value="ECO:0007669"/>
    <property type="project" value="Ensembl"/>
</dbReference>
<evidence type="ECO:0000313" key="25">
    <source>
        <dbReference type="Proteomes" id="UP000001038"/>
    </source>
</evidence>
<feature type="domain" description="Sushi" evidence="23">
    <location>
        <begin position="744"/>
        <end position="807"/>
    </location>
</feature>
<feature type="domain" description="Sushi" evidence="23">
    <location>
        <begin position="933"/>
        <end position="994"/>
    </location>
</feature>
<dbReference type="eggNOG" id="KOG4297">
    <property type="taxonomic scope" value="Eukaryota"/>
</dbReference>
<feature type="domain" description="Sushi" evidence="23">
    <location>
        <begin position="496"/>
        <end position="557"/>
    </location>
</feature>
<dbReference type="PRINTS" id="PR00343">
    <property type="entry name" value="SELECTIN"/>
</dbReference>
<feature type="domain" description="C-type lectin" evidence="22">
    <location>
        <begin position="25"/>
        <end position="145"/>
    </location>
</feature>
<feature type="domain" description="Sushi" evidence="23">
    <location>
        <begin position="871"/>
        <end position="932"/>
    </location>
</feature>
<dbReference type="InParanoid" id="H2MQ71"/>
<protein>
    <submittedName>
        <fullName evidence="24">Selectin P</fullName>
    </submittedName>
</protein>
<comment type="subcellular location">
    <subcellularLocation>
        <location evidence="1">Cell membrane</location>
        <topology evidence="1">Single-pass type I membrane protein</topology>
    </subcellularLocation>
</comment>
<dbReference type="Bgee" id="ENSORLG00000016698">
    <property type="expression patterns" value="Expressed in mesonephros and 10 other cell types or tissues"/>
</dbReference>
<accession>H2MQ71</accession>
<evidence type="ECO:0000256" key="14">
    <source>
        <dbReference type="ARBA" id="ARBA00023136"/>
    </source>
</evidence>
<keyword evidence="3" id="KW-1003">Cell membrane</keyword>
<dbReference type="InterPro" id="IPR035976">
    <property type="entry name" value="Sushi/SCR/CCP_sf"/>
</dbReference>
<keyword evidence="9" id="KW-0430">Lectin</keyword>
<feature type="domain" description="Sushi" evidence="23">
    <location>
        <begin position="682"/>
        <end position="743"/>
    </location>
</feature>
<feature type="domain" description="Sushi" evidence="23">
    <location>
        <begin position="310"/>
        <end position="371"/>
    </location>
</feature>
<organism evidence="24 25">
    <name type="scientific">Oryzias latipes</name>
    <name type="common">Japanese rice fish</name>
    <name type="synonym">Japanese killifish</name>
    <dbReference type="NCBI Taxonomy" id="8090"/>
    <lineage>
        <taxon>Eukaryota</taxon>
        <taxon>Metazoa</taxon>
        <taxon>Chordata</taxon>
        <taxon>Craniata</taxon>
        <taxon>Vertebrata</taxon>
        <taxon>Euteleostomi</taxon>
        <taxon>Actinopterygii</taxon>
        <taxon>Neopterygii</taxon>
        <taxon>Teleostei</taxon>
        <taxon>Neoteleostei</taxon>
        <taxon>Acanthomorphata</taxon>
        <taxon>Ovalentaria</taxon>
        <taxon>Atherinomorphae</taxon>
        <taxon>Beloniformes</taxon>
        <taxon>Adrianichthyidae</taxon>
        <taxon>Oryziinae</taxon>
        <taxon>Oryzias</taxon>
    </lineage>
</organism>
<evidence type="ECO:0000256" key="13">
    <source>
        <dbReference type="ARBA" id="ARBA00022989"/>
    </source>
</evidence>
<evidence type="ECO:0000256" key="12">
    <source>
        <dbReference type="ARBA" id="ARBA00022889"/>
    </source>
</evidence>
<dbReference type="InterPro" id="IPR001304">
    <property type="entry name" value="C-type_lectin-like"/>
</dbReference>
<dbReference type="PROSITE" id="PS00022">
    <property type="entry name" value="EGF_1"/>
    <property type="match status" value="1"/>
</dbReference>
<feature type="domain" description="Sushi" evidence="23">
    <location>
        <begin position="558"/>
        <end position="619"/>
    </location>
</feature>
<dbReference type="GO" id="GO:0046872">
    <property type="term" value="F:metal ion binding"/>
    <property type="evidence" value="ECO:0007669"/>
    <property type="project" value="UniProtKB-KW"/>
</dbReference>
<feature type="disulfide bond" evidence="18">
    <location>
        <begin position="590"/>
        <end position="617"/>
    </location>
</feature>
<dbReference type="STRING" id="8090.ENSORLP00000020887"/>
<evidence type="ECO:0000256" key="16">
    <source>
        <dbReference type="ARBA" id="ARBA00023180"/>
    </source>
</evidence>
<reference evidence="24 25" key="1">
    <citation type="journal article" date="2007" name="Nature">
        <title>The medaka draft genome and insights into vertebrate genome evolution.</title>
        <authorList>
            <person name="Kasahara M."/>
            <person name="Naruse K."/>
            <person name="Sasaki S."/>
            <person name="Nakatani Y."/>
            <person name="Qu W."/>
            <person name="Ahsan B."/>
            <person name="Yamada T."/>
            <person name="Nagayasu Y."/>
            <person name="Doi K."/>
            <person name="Kasai Y."/>
            <person name="Jindo T."/>
            <person name="Kobayashi D."/>
            <person name="Shimada A."/>
            <person name="Toyoda A."/>
            <person name="Kuroki Y."/>
            <person name="Fujiyama A."/>
            <person name="Sasaki T."/>
            <person name="Shimizu A."/>
            <person name="Asakawa S."/>
            <person name="Shimizu N."/>
            <person name="Hashimoto S."/>
            <person name="Yang J."/>
            <person name="Lee Y."/>
            <person name="Matsushima K."/>
            <person name="Sugano S."/>
            <person name="Sakaizumi M."/>
            <person name="Narita T."/>
            <person name="Ohishi K."/>
            <person name="Haga S."/>
            <person name="Ohta F."/>
            <person name="Nomoto H."/>
            <person name="Nogata K."/>
            <person name="Morishita T."/>
            <person name="Endo T."/>
            <person name="Shin-I T."/>
            <person name="Takeda H."/>
            <person name="Morishita S."/>
            <person name="Kohara Y."/>
        </authorList>
    </citation>
    <scope>NUCLEOTIDE SEQUENCE [LARGE SCALE GENOMIC DNA]</scope>
    <source>
        <strain evidence="24 25">Hd-rR</strain>
    </source>
</reference>
<dbReference type="PROSITE" id="PS50026">
    <property type="entry name" value="EGF_3"/>
    <property type="match status" value="1"/>
</dbReference>
<dbReference type="PROSITE" id="PS00615">
    <property type="entry name" value="C_TYPE_LECTIN_1"/>
    <property type="match status" value="1"/>
</dbReference>
<dbReference type="GO" id="GO:0009897">
    <property type="term" value="C:external side of plasma membrane"/>
    <property type="evidence" value="ECO:0000318"/>
    <property type="project" value="GO_Central"/>
</dbReference>
<dbReference type="Gene3D" id="2.10.70.10">
    <property type="entry name" value="Complement Module, domain 1"/>
    <property type="match status" value="15"/>
</dbReference>
<keyword evidence="7" id="KW-0479">Metal-binding</keyword>
<dbReference type="GO" id="GO:0033691">
    <property type="term" value="F:sialic acid binding"/>
    <property type="evidence" value="ECO:0000318"/>
    <property type="project" value="GO_Central"/>
</dbReference>
<keyword evidence="11" id="KW-0106">Calcium</keyword>
<dbReference type="GO" id="GO:0050901">
    <property type="term" value="P:leukocyte tethering or rolling"/>
    <property type="evidence" value="ECO:0000318"/>
    <property type="project" value="GO_Central"/>
</dbReference>
<comment type="caution">
    <text evidence="17">Lacks conserved residue(s) required for the propagation of feature annotation.</text>
</comment>
<dbReference type="GO" id="GO:0070492">
    <property type="term" value="F:oligosaccharide binding"/>
    <property type="evidence" value="ECO:0000318"/>
    <property type="project" value="GO_Central"/>
</dbReference>
<dbReference type="InterPro" id="IPR016187">
    <property type="entry name" value="CTDL_fold"/>
</dbReference>
<dbReference type="GO" id="GO:0007157">
    <property type="term" value="P:heterophilic cell-cell adhesion via plasma membrane cell adhesion molecules"/>
    <property type="evidence" value="ECO:0000318"/>
    <property type="project" value="GO_Central"/>
</dbReference>
<dbReference type="GO" id="GO:0097241">
    <property type="term" value="P:hematopoietic stem cell migration to bone marrow"/>
    <property type="evidence" value="ECO:0007669"/>
    <property type="project" value="Ensembl"/>
</dbReference>
<feature type="chain" id="PRO_5017473096" evidence="20">
    <location>
        <begin position="24"/>
        <end position="1203"/>
    </location>
</feature>
<keyword evidence="16" id="KW-0325">Glycoprotein</keyword>
<feature type="domain" description="Sushi" evidence="23">
    <location>
        <begin position="995"/>
        <end position="1056"/>
    </location>
</feature>
<keyword evidence="13 19" id="KW-1133">Transmembrane helix</keyword>
<evidence type="ECO:0000256" key="17">
    <source>
        <dbReference type="PROSITE-ProRule" id="PRU00076"/>
    </source>
</evidence>
<reference evidence="24" key="2">
    <citation type="submission" date="2025-08" db="UniProtKB">
        <authorList>
            <consortium name="Ensembl"/>
        </authorList>
    </citation>
    <scope>IDENTIFICATION</scope>
    <source>
        <strain evidence="24">Hd-rR</strain>
    </source>
</reference>
<feature type="domain" description="Sushi" evidence="23">
    <location>
        <begin position="246"/>
        <end position="309"/>
    </location>
</feature>
<evidence type="ECO:0000259" key="22">
    <source>
        <dbReference type="PROSITE" id="PS50041"/>
    </source>
</evidence>
<feature type="signal peptide" evidence="20">
    <location>
        <begin position="1"/>
        <end position="23"/>
    </location>
</feature>
<evidence type="ECO:0000256" key="5">
    <source>
        <dbReference type="ARBA" id="ARBA00022659"/>
    </source>
</evidence>
<dbReference type="FunFam" id="2.10.70.10:FF:000001">
    <property type="entry name" value="Selectin P"/>
    <property type="match status" value="14"/>
</dbReference>
<reference evidence="24" key="3">
    <citation type="submission" date="2025-09" db="UniProtKB">
        <authorList>
            <consortium name="Ensembl"/>
        </authorList>
    </citation>
    <scope>IDENTIFICATION</scope>
    <source>
        <strain evidence="24">Hd-rR</strain>
    </source>
</reference>
<evidence type="ECO:0000256" key="20">
    <source>
        <dbReference type="SAM" id="SignalP"/>
    </source>
</evidence>
<evidence type="ECO:0000256" key="18">
    <source>
        <dbReference type="PROSITE-ProRule" id="PRU00302"/>
    </source>
</evidence>
<feature type="domain" description="Sushi" evidence="23">
    <location>
        <begin position="1083"/>
        <end position="1145"/>
    </location>
</feature>
<feature type="domain" description="Sushi" evidence="23">
    <location>
        <begin position="372"/>
        <end position="433"/>
    </location>
</feature>
<evidence type="ECO:0000256" key="2">
    <source>
        <dbReference type="ARBA" id="ARBA00007360"/>
    </source>
</evidence>
<dbReference type="InterPro" id="IPR016186">
    <property type="entry name" value="C-type_lectin-like/link_sf"/>
</dbReference>
<dbReference type="PROSITE" id="PS50041">
    <property type="entry name" value="C_TYPE_LECTIN_2"/>
    <property type="match status" value="1"/>
</dbReference>
<keyword evidence="15 17" id="KW-1015">Disulfide bond</keyword>
<evidence type="ECO:0000259" key="23">
    <source>
        <dbReference type="PROSITE" id="PS50923"/>
    </source>
</evidence>
<keyword evidence="25" id="KW-1185">Reference proteome</keyword>